<feature type="chain" id="PRO_5016682799" evidence="2">
    <location>
        <begin position="21"/>
        <end position="161"/>
    </location>
</feature>
<name>A0A344A2B5_9HEMI</name>
<feature type="transmembrane region" description="Helical" evidence="1">
    <location>
        <begin position="124"/>
        <end position="150"/>
    </location>
</feature>
<proteinExistence type="predicted"/>
<reference evidence="3" key="1">
    <citation type="submission" date="2018-02" db="EMBL/GenBank/DDBJ databases">
        <title>Resolving the psyllid tree of life: Phylogenomic analysis of the superfamily Psylloidea (Hemiptera).</title>
        <authorList>
            <person name="Percy D.M."/>
            <person name="Sveinsson S."/>
            <person name="Lemmon A.R."/>
            <person name="Lemmon E.M."/>
            <person name="Ouvrard D."/>
            <person name="Burckhardt D."/>
        </authorList>
    </citation>
    <scope>NUCLEOTIDE SEQUENCE</scope>
    <source>
        <strain evidence="3">DP1.idba.128_circ</strain>
    </source>
</reference>
<feature type="transmembrane region" description="Helical" evidence="1">
    <location>
        <begin position="87"/>
        <end position="104"/>
    </location>
</feature>
<accession>A0A344A2B5</accession>
<keyword evidence="3" id="KW-0496">Mitochondrion</keyword>
<keyword evidence="1" id="KW-1133">Transmembrane helix</keyword>
<gene>
    <name evidence="3" type="primary">nad6</name>
</gene>
<protein>
    <submittedName>
        <fullName evidence="3">NADH dehydrogenase subunit 6</fullName>
    </submittedName>
</protein>
<evidence type="ECO:0000256" key="1">
    <source>
        <dbReference type="SAM" id="Phobius"/>
    </source>
</evidence>
<keyword evidence="1" id="KW-0812">Transmembrane</keyword>
<feature type="transmembrane region" description="Helical" evidence="1">
    <location>
        <begin position="46"/>
        <end position="67"/>
    </location>
</feature>
<feature type="signal peptide" evidence="2">
    <location>
        <begin position="1"/>
        <end position="20"/>
    </location>
</feature>
<keyword evidence="1" id="KW-0472">Membrane</keyword>
<evidence type="ECO:0000313" key="3">
    <source>
        <dbReference type="EMBL" id="AWU48906.1"/>
    </source>
</evidence>
<dbReference type="EMBL" id="MG989224">
    <property type="protein sequence ID" value="AWU48906.1"/>
    <property type="molecule type" value="Genomic_DNA"/>
</dbReference>
<keyword evidence="2" id="KW-0732">Signal</keyword>
<geneLocation type="mitochondrion" evidence="3"/>
<dbReference type="AlphaFoldDB" id="A0A344A2B5"/>
<sequence>MLKLMLSIMIFLASFMTSISHPLSLSLMILIQSMMICLVARMLTNSSWIPLTIFLMVVGGLMIMFIYTTSICSNKKFKYLNMKKVPWVQLLILMPTIFYSSSPYKFYDSVNSSDLFNMEFIKMFFMLNISSSMFVFLYLLITLIIMISIMNINKGPMRKKY</sequence>
<organism evidence="3">
    <name type="scientific">Euphyllura phillyreae</name>
    <dbReference type="NCBI Taxonomy" id="2008460"/>
    <lineage>
        <taxon>Eukaryota</taxon>
        <taxon>Metazoa</taxon>
        <taxon>Ecdysozoa</taxon>
        <taxon>Arthropoda</taxon>
        <taxon>Hexapoda</taxon>
        <taxon>Insecta</taxon>
        <taxon>Pterygota</taxon>
        <taxon>Neoptera</taxon>
        <taxon>Paraneoptera</taxon>
        <taxon>Hemiptera</taxon>
        <taxon>Sternorrhyncha</taxon>
        <taxon>Psylloidea</taxon>
        <taxon>Liviidae</taxon>
        <taxon>Euphyllura</taxon>
    </lineage>
</organism>
<evidence type="ECO:0000256" key="2">
    <source>
        <dbReference type="SAM" id="SignalP"/>
    </source>
</evidence>